<evidence type="ECO:0000313" key="2">
    <source>
        <dbReference type="EMBL" id="GGL69707.1"/>
    </source>
</evidence>
<reference evidence="2" key="2">
    <citation type="submission" date="2020-09" db="EMBL/GenBank/DDBJ databases">
        <authorList>
            <person name="Sun Q."/>
            <person name="Zhou Y."/>
        </authorList>
    </citation>
    <scope>NUCLEOTIDE SEQUENCE</scope>
    <source>
        <strain evidence="2">CGMCC 4.7306</strain>
    </source>
</reference>
<keyword evidence="1" id="KW-0460">Magnesium</keyword>
<reference evidence="2" key="1">
    <citation type="journal article" date="2014" name="Int. J. Syst. Evol. Microbiol.">
        <title>Complete genome sequence of Corynebacterium casei LMG S-19264T (=DSM 44701T), isolated from a smear-ripened cheese.</title>
        <authorList>
            <consortium name="US DOE Joint Genome Institute (JGI-PGF)"/>
            <person name="Walter F."/>
            <person name="Albersmeier A."/>
            <person name="Kalinowski J."/>
            <person name="Ruckert C."/>
        </authorList>
    </citation>
    <scope>NUCLEOTIDE SEQUENCE</scope>
    <source>
        <strain evidence="2">CGMCC 4.7306</strain>
    </source>
</reference>
<dbReference type="Pfam" id="PF03747">
    <property type="entry name" value="ADP_ribosyl_GH"/>
    <property type="match status" value="1"/>
</dbReference>
<dbReference type="EMBL" id="BMMZ01000007">
    <property type="protein sequence ID" value="GGL69707.1"/>
    <property type="molecule type" value="Genomic_DNA"/>
</dbReference>
<evidence type="ECO:0000313" key="3">
    <source>
        <dbReference type="Proteomes" id="UP000613840"/>
    </source>
</evidence>
<gene>
    <name evidence="2" type="ORF">GCM10011575_30340</name>
</gene>
<evidence type="ECO:0000256" key="1">
    <source>
        <dbReference type="PIRSR" id="PIRSR605502-1"/>
    </source>
</evidence>
<comment type="caution">
    <text evidence="2">The sequence shown here is derived from an EMBL/GenBank/DDBJ whole genome shotgun (WGS) entry which is preliminary data.</text>
</comment>
<name>A0A917SBF6_9ACTN</name>
<dbReference type="AlphaFoldDB" id="A0A917SBF6"/>
<dbReference type="Gene3D" id="1.10.4080.10">
    <property type="entry name" value="ADP-ribosylation/Crystallin J1"/>
    <property type="match status" value="1"/>
</dbReference>
<dbReference type="InterPro" id="IPR036705">
    <property type="entry name" value="Ribosyl_crysJ1_sf"/>
</dbReference>
<comment type="cofactor">
    <cofactor evidence="1">
        <name>Mg(2+)</name>
        <dbReference type="ChEBI" id="CHEBI:18420"/>
    </cofactor>
    <text evidence="1">Binds 2 magnesium ions per subunit.</text>
</comment>
<keyword evidence="3" id="KW-1185">Reference proteome</keyword>
<organism evidence="2 3">
    <name type="scientific">Microlunatus endophyticus</name>
    <dbReference type="NCBI Taxonomy" id="1716077"/>
    <lineage>
        <taxon>Bacteria</taxon>
        <taxon>Bacillati</taxon>
        <taxon>Actinomycetota</taxon>
        <taxon>Actinomycetes</taxon>
        <taxon>Propionibacteriales</taxon>
        <taxon>Propionibacteriaceae</taxon>
        <taxon>Microlunatus</taxon>
    </lineage>
</organism>
<protein>
    <recommendedName>
        <fullName evidence="4">ADP-ribosylglycohydrolase</fullName>
    </recommendedName>
</protein>
<evidence type="ECO:0008006" key="4">
    <source>
        <dbReference type="Google" id="ProtNLM"/>
    </source>
</evidence>
<proteinExistence type="predicted"/>
<keyword evidence="1" id="KW-0479">Metal-binding</keyword>
<dbReference type="GO" id="GO:0046872">
    <property type="term" value="F:metal ion binding"/>
    <property type="evidence" value="ECO:0007669"/>
    <property type="project" value="UniProtKB-KW"/>
</dbReference>
<feature type="binding site" evidence="1">
    <location>
        <position position="86"/>
    </location>
    <ligand>
        <name>Mg(2+)</name>
        <dbReference type="ChEBI" id="CHEBI:18420"/>
        <label>1</label>
    </ligand>
</feature>
<feature type="binding site" evidence="1">
    <location>
        <position position="85"/>
    </location>
    <ligand>
        <name>Mg(2+)</name>
        <dbReference type="ChEBI" id="CHEBI:18420"/>
        <label>1</label>
    </ligand>
</feature>
<dbReference type="SUPFAM" id="SSF101478">
    <property type="entry name" value="ADP-ribosylglycohydrolase"/>
    <property type="match status" value="1"/>
</dbReference>
<sequence>MLGCVRVYIWMLQSLLDGARIDLDMIEDVAGADLGLHPGLELDEIPCAGIGHAIYALDLAIWAATKAANFDSSMESIIRLGGDTDTNGAICGAVLAARFGFPEGLGADLDHDRVQELRDLAADLVAIDATVLERQ</sequence>
<accession>A0A917SBF6</accession>
<dbReference type="InterPro" id="IPR005502">
    <property type="entry name" value="Ribosyl_crysJ1"/>
</dbReference>
<dbReference type="Proteomes" id="UP000613840">
    <property type="component" value="Unassembled WGS sequence"/>
</dbReference>
<feature type="binding site" evidence="1">
    <location>
        <position position="83"/>
    </location>
    <ligand>
        <name>Mg(2+)</name>
        <dbReference type="ChEBI" id="CHEBI:18420"/>
        <label>1</label>
    </ligand>
</feature>